<dbReference type="InterPro" id="IPR050437">
    <property type="entry name" value="Ribos_protein_bS1-like"/>
</dbReference>
<dbReference type="GO" id="GO:0005840">
    <property type="term" value="C:ribosome"/>
    <property type="evidence" value="ECO:0007669"/>
    <property type="project" value="UniProtKB-KW"/>
</dbReference>
<dbReference type="InterPro" id="IPR012340">
    <property type="entry name" value="NA-bd_OB-fold"/>
</dbReference>
<dbReference type="AlphaFoldDB" id="A0ABD3PAZ4"/>
<comment type="similarity">
    <text evidence="1">Belongs to the bacterial ribosomal protein bS1 family.</text>
</comment>
<feature type="compositionally biased region" description="Basic residues" evidence="4">
    <location>
        <begin position="78"/>
        <end position="93"/>
    </location>
</feature>
<dbReference type="InterPro" id="IPR003029">
    <property type="entry name" value="S1_domain"/>
</dbReference>
<dbReference type="Proteomes" id="UP001530400">
    <property type="component" value="Unassembled WGS sequence"/>
</dbReference>
<dbReference type="SUPFAM" id="SSF50249">
    <property type="entry name" value="Nucleic acid-binding proteins"/>
    <property type="match status" value="2"/>
</dbReference>
<feature type="domain" description="S1 motif" evidence="5">
    <location>
        <begin position="133"/>
        <end position="209"/>
    </location>
</feature>
<keyword evidence="2" id="KW-0689">Ribosomal protein</keyword>
<reference evidence="6 7" key="1">
    <citation type="submission" date="2024-10" db="EMBL/GenBank/DDBJ databases">
        <title>Updated reference genomes for cyclostephanoid diatoms.</title>
        <authorList>
            <person name="Roberts W.R."/>
            <person name="Alverson A.J."/>
        </authorList>
    </citation>
    <scope>NUCLEOTIDE SEQUENCE [LARGE SCALE GENOMIC DNA]</scope>
    <source>
        <strain evidence="6 7">AJA010-31</strain>
    </source>
</reference>
<accession>A0ABD3PAZ4</accession>
<dbReference type="GO" id="GO:1990904">
    <property type="term" value="C:ribonucleoprotein complex"/>
    <property type="evidence" value="ECO:0007669"/>
    <property type="project" value="UniProtKB-KW"/>
</dbReference>
<organism evidence="6 7">
    <name type="scientific">Cyclotella atomus</name>
    <dbReference type="NCBI Taxonomy" id="382360"/>
    <lineage>
        <taxon>Eukaryota</taxon>
        <taxon>Sar</taxon>
        <taxon>Stramenopiles</taxon>
        <taxon>Ochrophyta</taxon>
        <taxon>Bacillariophyta</taxon>
        <taxon>Coscinodiscophyceae</taxon>
        <taxon>Thalassiosirophycidae</taxon>
        <taxon>Stephanodiscales</taxon>
        <taxon>Stephanodiscaceae</taxon>
        <taxon>Cyclotella</taxon>
    </lineage>
</organism>
<dbReference type="PROSITE" id="PS50126">
    <property type="entry name" value="S1"/>
    <property type="match status" value="2"/>
</dbReference>
<protein>
    <recommendedName>
        <fullName evidence="5">S1 motif domain-containing protein</fullName>
    </recommendedName>
</protein>
<feature type="domain" description="S1 motif" evidence="5">
    <location>
        <begin position="224"/>
        <end position="293"/>
    </location>
</feature>
<dbReference type="EMBL" id="JALLPJ020000725">
    <property type="protein sequence ID" value="KAL3784506.1"/>
    <property type="molecule type" value="Genomic_DNA"/>
</dbReference>
<evidence type="ECO:0000256" key="4">
    <source>
        <dbReference type="SAM" id="MobiDB-lite"/>
    </source>
</evidence>
<comment type="caution">
    <text evidence="6">The sequence shown here is derived from an EMBL/GenBank/DDBJ whole genome shotgun (WGS) entry which is preliminary data.</text>
</comment>
<evidence type="ECO:0000256" key="2">
    <source>
        <dbReference type="ARBA" id="ARBA00022980"/>
    </source>
</evidence>
<keyword evidence="7" id="KW-1185">Reference proteome</keyword>
<feature type="region of interest" description="Disordered" evidence="4">
    <location>
        <begin position="73"/>
        <end position="119"/>
    </location>
</feature>
<keyword evidence="3" id="KW-0687">Ribonucleoprotein</keyword>
<sequence>MKQKPSTNKARLAIAAALVILSPSFLANAFTSNASRSPHRTLKGGECTVQRLSTIAPDEVITDKVAVSNDYASTSTKKTVKSKKSRNPTKKRGNGNSQKKKGEANSKKQVSKLRTKKQKEQKVYKPLKDLTLGSFISGKVVEVCEFGAFVDIGYASRGSRPGTALLHISQIQDAKVSTVTDILNKGDTIEDARVIKVDYIKGEVGISLRKRRPKRKDVSEFKVRDKLVGRVDTVVPYGAFIDIGANVNPLLHISRITGSAIENIRHYVNEGDSVPVHVIDIDVEKNTMAVSMLDKKADQYLDRRLSQKKRKFFGTAKKEVVDVEVDDESELDYFDKAIQELEAALKGK</sequence>
<dbReference type="Gene3D" id="2.40.50.140">
    <property type="entry name" value="Nucleic acid-binding proteins"/>
    <property type="match status" value="2"/>
</dbReference>
<dbReference type="PANTHER" id="PTHR10724">
    <property type="entry name" value="30S RIBOSOMAL PROTEIN S1"/>
    <property type="match status" value="1"/>
</dbReference>
<evidence type="ECO:0000313" key="7">
    <source>
        <dbReference type="Proteomes" id="UP001530400"/>
    </source>
</evidence>
<proteinExistence type="inferred from homology"/>
<dbReference type="SMART" id="SM00316">
    <property type="entry name" value="S1"/>
    <property type="match status" value="2"/>
</dbReference>
<evidence type="ECO:0000313" key="6">
    <source>
        <dbReference type="EMBL" id="KAL3784506.1"/>
    </source>
</evidence>
<evidence type="ECO:0000259" key="5">
    <source>
        <dbReference type="PROSITE" id="PS50126"/>
    </source>
</evidence>
<dbReference type="PANTHER" id="PTHR10724:SF7">
    <property type="entry name" value="SMALL RIBOSOMAL SUBUNIT PROTEIN BS1C"/>
    <property type="match status" value="1"/>
</dbReference>
<dbReference type="Pfam" id="PF00575">
    <property type="entry name" value="S1"/>
    <property type="match status" value="2"/>
</dbReference>
<evidence type="ECO:0000256" key="1">
    <source>
        <dbReference type="ARBA" id="ARBA00006767"/>
    </source>
</evidence>
<evidence type="ECO:0000256" key="3">
    <source>
        <dbReference type="ARBA" id="ARBA00023274"/>
    </source>
</evidence>
<gene>
    <name evidence="6" type="ORF">ACHAWO_003212</name>
</gene>
<name>A0ABD3PAZ4_9STRA</name>